<protein>
    <recommendedName>
        <fullName evidence="3">SIMPL domain-containing protein</fullName>
    </recommendedName>
</protein>
<dbReference type="Gene3D" id="3.30.110.170">
    <property type="entry name" value="Protein of unknown function (DUF541), domain 1"/>
    <property type="match status" value="1"/>
</dbReference>
<evidence type="ECO:0008006" key="3">
    <source>
        <dbReference type="Google" id="ProtNLM"/>
    </source>
</evidence>
<organism evidence="1 2">
    <name type="scientific">Microbacterium pseudoresistens</name>
    <dbReference type="NCBI Taxonomy" id="640634"/>
    <lineage>
        <taxon>Bacteria</taxon>
        <taxon>Bacillati</taxon>
        <taxon>Actinomycetota</taxon>
        <taxon>Actinomycetes</taxon>
        <taxon>Micrococcales</taxon>
        <taxon>Microbacteriaceae</taxon>
        <taxon>Microbacterium</taxon>
    </lineage>
</organism>
<name>A0A7Y9EWB3_9MICO</name>
<dbReference type="Gene3D" id="3.30.70.2970">
    <property type="entry name" value="Protein of unknown function (DUF541), domain 2"/>
    <property type="match status" value="1"/>
</dbReference>
<dbReference type="InterPro" id="IPR007497">
    <property type="entry name" value="SIMPL/DUF541"/>
</dbReference>
<evidence type="ECO:0000313" key="2">
    <source>
        <dbReference type="Proteomes" id="UP000552045"/>
    </source>
</evidence>
<evidence type="ECO:0000313" key="1">
    <source>
        <dbReference type="EMBL" id="NYD55155.1"/>
    </source>
</evidence>
<reference evidence="1 2" key="1">
    <citation type="submission" date="2020-07" db="EMBL/GenBank/DDBJ databases">
        <title>Sequencing the genomes of 1000 actinobacteria strains.</title>
        <authorList>
            <person name="Klenk H.-P."/>
        </authorList>
    </citation>
    <scope>NUCLEOTIDE SEQUENCE [LARGE SCALE GENOMIC DNA]</scope>
    <source>
        <strain evidence="1 2">DSM 22185</strain>
    </source>
</reference>
<dbReference type="AlphaFoldDB" id="A0A7Y9EWB3"/>
<dbReference type="Proteomes" id="UP000552045">
    <property type="component" value="Unassembled WGS sequence"/>
</dbReference>
<proteinExistence type="predicted"/>
<keyword evidence="2" id="KW-1185">Reference proteome</keyword>
<dbReference type="Pfam" id="PF04402">
    <property type="entry name" value="SIMPL"/>
    <property type="match status" value="1"/>
</dbReference>
<gene>
    <name evidence="1" type="ORF">BKA02_002210</name>
</gene>
<accession>A0A7Y9EWB3</accession>
<dbReference type="EMBL" id="JACCBH010000001">
    <property type="protein sequence ID" value="NYD55155.1"/>
    <property type="molecule type" value="Genomic_DNA"/>
</dbReference>
<dbReference type="RefSeq" id="WP_179434034.1">
    <property type="nucleotide sequence ID" value="NZ_BAABLC010000002.1"/>
</dbReference>
<sequence>MSEVIITVRGEHEVRIAPERATVHLTVGFDGPDREQVVAQALSAAAPLRDGLTAHQESGAVEEWTSKRLAVRAERPWNNEGKRLAPVFHATIDATATFSDLSAMSLWATEISGWDGITIGNTSWELTPETRRSTEADVAARTVNTAVARATAYAEALGLDEVQPVEIADVGMISSSPAPAPTGGMRAMRTGAFVASAPEMEFHPDDITVSATVEARFRAS</sequence>
<comment type="caution">
    <text evidence="1">The sequence shown here is derived from an EMBL/GenBank/DDBJ whole genome shotgun (WGS) entry which is preliminary data.</text>
</comment>